<dbReference type="Pfam" id="PF01098">
    <property type="entry name" value="FTSW_RODA_SPOVE"/>
    <property type="match status" value="1"/>
</dbReference>
<feature type="transmembrane region" description="Helical" evidence="16">
    <location>
        <begin position="73"/>
        <end position="92"/>
    </location>
</feature>
<evidence type="ECO:0000256" key="12">
    <source>
        <dbReference type="ARBA" id="ARBA00041185"/>
    </source>
</evidence>
<protein>
    <recommendedName>
        <fullName evidence="12">Probable peptidoglycan glycosyltransferase FtsW</fullName>
        <ecNumber evidence="14">2.4.99.28</ecNumber>
    </recommendedName>
    <alternativeName>
        <fullName evidence="13">Cell division protein FtsW</fullName>
    </alternativeName>
    <alternativeName>
        <fullName evidence="10">Cell wall polymerase</fullName>
    </alternativeName>
    <alternativeName>
        <fullName evidence="9">Peptidoglycan polymerase</fullName>
    </alternativeName>
</protein>
<keyword evidence="2" id="KW-0328">Glycosyltransferase</keyword>
<dbReference type="PANTHER" id="PTHR30474:SF2">
    <property type="entry name" value="PEPTIDOGLYCAN GLYCOSYLTRANSFERASE FTSW-RELATED"/>
    <property type="match status" value="1"/>
</dbReference>
<dbReference type="GO" id="GO:0005886">
    <property type="term" value="C:plasma membrane"/>
    <property type="evidence" value="ECO:0007669"/>
    <property type="project" value="TreeGrafter"/>
</dbReference>
<dbReference type="GO" id="GO:0051301">
    <property type="term" value="P:cell division"/>
    <property type="evidence" value="ECO:0007669"/>
    <property type="project" value="UniProtKB-KW"/>
</dbReference>
<dbReference type="InterPro" id="IPR001182">
    <property type="entry name" value="FtsW/RodA"/>
</dbReference>
<dbReference type="EMBL" id="DSUJ01000008">
    <property type="protein sequence ID" value="HFI90731.1"/>
    <property type="molecule type" value="Genomic_DNA"/>
</dbReference>
<dbReference type="GO" id="GO:0032153">
    <property type="term" value="C:cell division site"/>
    <property type="evidence" value="ECO:0007669"/>
    <property type="project" value="TreeGrafter"/>
</dbReference>
<evidence type="ECO:0000256" key="5">
    <source>
        <dbReference type="ARBA" id="ARBA00022960"/>
    </source>
</evidence>
<evidence type="ECO:0000256" key="13">
    <source>
        <dbReference type="ARBA" id="ARBA00041418"/>
    </source>
</evidence>
<name>A0A7V2ZIR4_9BACT</name>
<keyword evidence="6" id="KW-0573">Peptidoglycan synthesis</keyword>
<evidence type="ECO:0000256" key="8">
    <source>
        <dbReference type="ARBA" id="ARBA00023136"/>
    </source>
</evidence>
<dbReference type="PANTHER" id="PTHR30474">
    <property type="entry name" value="CELL CYCLE PROTEIN"/>
    <property type="match status" value="1"/>
</dbReference>
<feature type="transmembrane region" description="Helical" evidence="16">
    <location>
        <begin position="182"/>
        <end position="201"/>
    </location>
</feature>
<evidence type="ECO:0000313" key="17">
    <source>
        <dbReference type="EMBL" id="HFI90731.1"/>
    </source>
</evidence>
<evidence type="ECO:0000256" key="15">
    <source>
        <dbReference type="ARBA" id="ARBA00049902"/>
    </source>
</evidence>
<reference evidence="17" key="1">
    <citation type="journal article" date="2020" name="mSystems">
        <title>Genome- and Community-Level Interaction Insights into Carbon Utilization and Element Cycling Functions of Hydrothermarchaeota in Hydrothermal Sediment.</title>
        <authorList>
            <person name="Zhou Z."/>
            <person name="Liu Y."/>
            <person name="Xu W."/>
            <person name="Pan J."/>
            <person name="Luo Z.H."/>
            <person name="Li M."/>
        </authorList>
    </citation>
    <scope>NUCLEOTIDE SEQUENCE [LARGE SCALE GENOMIC DNA]</scope>
    <source>
        <strain evidence="17">SpSt-479</strain>
    </source>
</reference>
<feature type="transmembrane region" description="Helical" evidence="16">
    <location>
        <begin position="267"/>
        <end position="288"/>
    </location>
</feature>
<dbReference type="GO" id="GO:0008360">
    <property type="term" value="P:regulation of cell shape"/>
    <property type="evidence" value="ECO:0007669"/>
    <property type="project" value="UniProtKB-KW"/>
</dbReference>
<feature type="transmembrane region" description="Helical" evidence="16">
    <location>
        <begin position="160"/>
        <end position="177"/>
    </location>
</feature>
<feature type="transmembrane region" description="Helical" evidence="16">
    <location>
        <begin position="98"/>
        <end position="124"/>
    </location>
</feature>
<dbReference type="GO" id="GO:0015648">
    <property type="term" value="F:lipid-linked peptidoglycan transporter activity"/>
    <property type="evidence" value="ECO:0007669"/>
    <property type="project" value="TreeGrafter"/>
</dbReference>
<comment type="similarity">
    <text evidence="11">Belongs to the SEDS family. FtsW subfamily.</text>
</comment>
<comment type="subcellular location">
    <subcellularLocation>
        <location evidence="1">Membrane</location>
        <topology evidence="1">Multi-pass membrane protein</topology>
    </subcellularLocation>
</comment>
<sequence length="376" mass="40794">MKKLALTVFFDTLLLICLGLIIVLTASSTISAIKFSDSLYLFNSHLIRVLIAIAFMIGFSFIPYEIYKSVSKLLILFAVGLLVFTLLFAPEIKGAGRWLSIAGITFQPADIAKLFLIIHLSAMLEKKSDYIDDFKNAFVPMFIWVILISGLILIQPNISNGLLIIAISLTIMFVGGIKFKHIFLSSAAMILSGGLIAMIFSHSRQRIESFYNSIVNGGDINTQVKQALVSLGSGGLFGVGIGNSKQNNLFLPEAYGDFIFAILGEQLGFIGSVAVIFFYLVLFIAGILIAKKAQDKFGQLLAFGITFSIAIYAFVNIAVATGTFPTTGLPLPFISYGGTSIIFLSVGIGILINIAILNSKKAKVIDNNLTEKNIEK</sequence>
<feature type="transmembrane region" description="Helical" evidence="16">
    <location>
        <begin position="42"/>
        <end position="61"/>
    </location>
</feature>
<proteinExistence type="inferred from homology"/>
<evidence type="ECO:0000256" key="2">
    <source>
        <dbReference type="ARBA" id="ARBA00022676"/>
    </source>
</evidence>
<comment type="caution">
    <text evidence="17">The sequence shown here is derived from an EMBL/GenBank/DDBJ whole genome shotgun (WGS) entry which is preliminary data.</text>
</comment>
<dbReference type="EC" id="2.4.99.28" evidence="14"/>
<feature type="transmembrane region" description="Helical" evidence="16">
    <location>
        <begin position="300"/>
        <end position="321"/>
    </location>
</feature>
<dbReference type="AlphaFoldDB" id="A0A7V2ZIR4"/>
<evidence type="ECO:0000256" key="7">
    <source>
        <dbReference type="ARBA" id="ARBA00022989"/>
    </source>
</evidence>
<keyword evidence="4 16" id="KW-0812">Transmembrane</keyword>
<organism evidence="17">
    <name type="scientific">Ignavibacterium album</name>
    <dbReference type="NCBI Taxonomy" id="591197"/>
    <lineage>
        <taxon>Bacteria</taxon>
        <taxon>Pseudomonadati</taxon>
        <taxon>Ignavibacteriota</taxon>
        <taxon>Ignavibacteria</taxon>
        <taxon>Ignavibacteriales</taxon>
        <taxon>Ignavibacteriaceae</taxon>
        <taxon>Ignavibacterium</taxon>
    </lineage>
</organism>
<keyword evidence="17" id="KW-0132">Cell division</keyword>
<evidence type="ECO:0000256" key="9">
    <source>
        <dbReference type="ARBA" id="ARBA00032370"/>
    </source>
</evidence>
<keyword evidence="8 16" id="KW-0472">Membrane</keyword>
<evidence type="ECO:0000256" key="14">
    <source>
        <dbReference type="ARBA" id="ARBA00044770"/>
    </source>
</evidence>
<gene>
    <name evidence="17" type="ORF">ENS31_04255</name>
</gene>
<keyword evidence="3" id="KW-0808">Transferase</keyword>
<evidence type="ECO:0000256" key="6">
    <source>
        <dbReference type="ARBA" id="ARBA00022984"/>
    </source>
</evidence>
<dbReference type="GO" id="GO:0009252">
    <property type="term" value="P:peptidoglycan biosynthetic process"/>
    <property type="evidence" value="ECO:0007669"/>
    <property type="project" value="UniProtKB-KW"/>
</dbReference>
<feature type="transmembrane region" description="Helical" evidence="16">
    <location>
        <begin position="136"/>
        <end position="154"/>
    </location>
</feature>
<evidence type="ECO:0000256" key="16">
    <source>
        <dbReference type="SAM" id="Phobius"/>
    </source>
</evidence>
<dbReference type="GO" id="GO:0008955">
    <property type="term" value="F:peptidoglycan glycosyltransferase activity"/>
    <property type="evidence" value="ECO:0007669"/>
    <property type="project" value="UniProtKB-EC"/>
</dbReference>
<evidence type="ECO:0000256" key="11">
    <source>
        <dbReference type="ARBA" id="ARBA00038053"/>
    </source>
</evidence>
<accession>A0A7V2ZIR4</accession>
<evidence type="ECO:0000256" key="3">
    <source>
        <dbReference type="ARBA" id="ARBA00022679"/>
    </source>
</evidence>
<evidence type="ECO:0000256" key="1">
    <source>
        <dbReference type="ARBA" id="ARBA00004141"/>
    </source>
</evidence>
<evidence type="ECO:0000256" key="4">
    <source>
        <dbReference type="ARBA" id="ARBA00022692"/>
    </source>
</evidence>
<comment type="catalytic activity">
    <reaction evidence="15">
        <text>[GlcNAc-(1-&gt;4)-Mur2Ac(oyl-L-Ala-gamma-D-Glu-L-Lys-D-Ala-D-Ala)](n)-di-trans,octa-cis-undecaprenyl diphosphate + beta-D-GlcNAc-(1-&gt;4)-Mur2Ac(oyl-L-Ala-gamma-D-Glu-L-Lys-D-Ala-D-Ala)-di-trans,octa-cis-undecaprenyl diphosphate = [GlcNAc-(1-&gt;4)-Mur2Ac(oyl-L-Ala-gamma-D-Glu-L-Lys-D-Ala-D-Ala)](n+1)-di-trans,octa-cis-undecaprenyl diphosphate + di-trans,octa-cis-undecaprenyl diphosphate + H(+)</text>
        <dbReference type="Rhea" id="RHEA:23708"/>
        <dbReference type="Rhea" id="RHEA-COMP:9602"/>
        <dbReference type="Rhea" id="RHEA-COMP:9603"/>
        <dbReference type="ChEBI" id="CHEBI:15378"/>
        <dbReference type="ChEBI" id="CHEBI:58405"/>
        <dbReference type="ChEBI" id="CHEBI:60033"/>
        <dbReference type="ChEBI" id="CHEBI:78435"/>
        <dbReference type="EC" id="2.4.99.28"/>
    </reaction>
</comment>
<evidence type="ECO:0000256" key="10">
    <source>
        <dbReference type="ARBA" id="ARBA00033270"/>
    </source>
</evidence>
<keyword evidence="5" id="KW-0133">Cell shape</keyword>
<feature type="transmembrane region" description="Helical" evidence="16">
    <location>
        <begin position="333"/>
        <end position="357"/>
    </location>
</feature>
<keyword evidence="7 16" id="KW-1133">Transmembrane helix</keyword>
<keyword evidence="17" id="KW-0131">Cell cycle</keyword>